<name>A0ABN8X317_9GAMM</name>
<gene>
    <name evidence="1" type="ORF">MSZNOR_2423</name>
</gene>
<sequence>MAGSFELHRCYCRARTGPGSGVNWNAVKGALEEGWVLRQHIDSPNAENDVRIHPYSRRKVTHGLIIVTRERSLLSSRRYWVGNGSFR</sequence>
<organism evidence="1 2">
    <name type="scientific">Methylocaldum szegediense</name>
    <dbReference type="NCBI Taxonomy" id="73780"/>
    <lineage>
        <taxon>Bacteria</taxon>
        <taxon>Pseudomonadati</taxon>
        <taxon>Pseudomonadota</taxon>
        <taxon>Gammaproteobacteria</taxon>
        <taxon>Methylococcales</taxon>
        <taxon>Methylococcaceae</taxon>
        <taxon>Methylocaldum</taxon>
    </lineage>
</organism>
<keyword evidence="2" id="KW-1185">Reference proteome</keyword>
<evidence type="ECO:0000313" key="2">
    <source>
        <dbReference type="Proteomes" id="UP001162030"/>
    </source>
</evidence>
<accession>A0ABN8X317</accession>
<dbReference type="EMBL" id="OX458333">
    <property type="protein sequence ID" value="CAI8846265.1"/>
    <property type="molecule type" value="Genomic_DNA"/>
</dbReference>
<reference evidence="1 2" key="1">
    <citation type="submission" date="2023-03" db="EMBL/GenBank/DDBJ databases">
        <authorList>
            <person name="Pearce D."/>
        </authorList>
    </citation>
    <scope>NUCLEOTIDE SEQUENCE [LARGE SCALE GENOMIC DNA]</scope>
    <source>
        <strain evidence="1">Msz</strain>
    </source>
</reference>
<evidence type="ECO:0000313" key="1">
    <source>
        <dbReference type="EMBL" id="CAI8846265.1"/>
    </source>
</evidence>
<protein>
    <submittedName>
        <fullName evidence="1">Uncharacterized protein</fullName>
    </submittedName>
</protein>
<proteinExistence type="predicted"/>
<dbReference type="Proteomes" id="UP001162030">
    <property type="component" value="Chromosome"/>
</dbReference>